<dbReference type="SMART" id="SM00382">
    <property type="entry name" value="AAA"/>
    <property type="match status" value="1"/>
</dbReference>
<evidence type="ECO:0000313" key="5">
    <source>
        <dbReference type="EMBL" id="GAT62738.1"/>
    </source>
</evidence>
<dbReference type="EMBL" id="BDCR01000003">
    <property type="protein sequence ID" value="GAT62738.1"/>
    <property type="molecule type" value="Genomic_DNA"/>
</dbReference>
<dbReference type="Gene3D" id="3.40.50.300">
    <property type="entry name" value="P-loop containing nucleotide triphosphate hydrolases"/>
    <property type="match status" value="1"/>
</dbReference>
<dbReference type="GO" id="GO:0016887">
    <property type="term" value="F:ATP hydrolysis activity"/>
    <property type="evidence" value="ECO:0007669"/>
    <property type="project" value="InterPro"/>
</dbReference>
<evidence type="ECO:0000259" key="4">
    <source>
        <dbReference type="PROSITE" id="PS50893"/>
    </source>
</evidence>
<keyword evidence="2" id="KW-0547">Nucleotide-binding</keyword>
<dbReference type="CDD" id="cd03230">
    <property type="entry name" value="ABC_DR_subfamily_A"/>
    <property type="match status" value="1"/>
</dbReference>
<evidence type="ECO:0000256" key="2">
    <source>
        <dbReference type="ARBA" id="ARBA00022741"/>
    </source>
</evidence>
<dbReference type="PROSITE" id="PS50893">
    <property type="entry name" value="ABC_TRANSPORTER_2"/>
    <property type="match status" value="1"/>
</dbReference>
<name>A0A170ZJS7_9BACT</name>
<dbReference type="InterPro" id="IPR027417">
    <property type="entry name" value="P-loop_NTPase"/>
</dbReference>
<dbReference type="Proteomes" id="UP000076586">
    <property type="component" value="Unassembled WGS sequence"/>
</dbReference>
<dbReference type="InterPro" id="IPR003439">
    <property type="entry name" value="ABC_transporter-like_ATP-bd"/>
</dbReference>
<dbReference type="SUPFAM" id="SSF52540">
    <property type="entry name" value="P-loop containing nucleoside triphosphate hydrolases"/>
    <property type="match status" value="1"/>
</dbReference>
<dbReference type="InterPro" id="IPR003593">
    <property type="entry name" value="AAA+_ATPase"/>
</dbReference>
<dbReference type="RefSeq" id="WP_068703315.1">
    <property type="nucleotide sequence ID" value="NZ_BDCR01000003.1"/>
</dbReference>
<reference evidence="6" key="2">
    <citation type="journal article" date="2017" name="Genome Announc.">
        <title>Draft genome sequence of Paludibacter jiangxiensis NM7(T), a propionate-producing fermentative bacterium.</title>
        <authorList>
            <person name="Qiu Y.-L."/>
            <person name="Tourlousse D.M."/>
            <person name="Matsuura N."/>
            <person name="Ohashi A."/>
            <person name="Sekiguchi Y."/>
        </authorList>
    </citation>
    <scope>NUCLEOTIDE SEQUENCE [LARGE SCALE GENOMIC DNA]</scope>
    <source>
        <strain evidence="6">NM7</strain>
    </source>
</reference>
<keyword evidence="3 5" id="KW-0067">ATP-binding</keyword>
<evidence type="ECO:0000313" key="6">
    <source>
        <dbReference type="Proteomes" id="UP000076586"/>
    </source>
</evidence>
<evidence type="ECO:0000256" key="1">
    <source>
        <dbReference type="ARBA" id="ARBA00022448"/>
    </source>
</evidence>
<gene>
    <name evidence="5" type="ORF">PJIAN_341</name>
</gene>
<feature type="domain" description="ABC transporter" evidence="4">
    <location>
        <begin position="2"/>
        <end position="227"/>
    </location>
</feature>
<accession>A0A170ZJS7</accession>
<dbReference type="AlphaFoldDB" id="A0A170ZJS7"/>
<sequence>MIEIENMSFWYKEKSKVFDSLTMKLEPGKIYGLLGENGVGKTTFLRLIAGLLFPEDGNCTVMDYTPGKRQPGFLSKIFYLPEEFMVTHQKADEYARNVGPFYPNFEYNHYATLMQEFGVDGEKKLHEMSFGQKKKAMISLALACNTELLLLDEPTNGLDIPSKSIFRRVVARAADENKCIIISTHQVRDLEFLIDPIVILERNNVLLNESVESITRKLKFAVLPYIPEDALYSEPMMGGYGVVVPNPDGEESKVNIELLFNAAIANRARFAEWFN</sequence>
<dbReference type="GO" id="GO:0005524">
    <property type="term" value="F:ATP binding"/>
    <property type="evidence" value="ECO:0007669"/>
    <property type="project" value="UniProtKB-KW"/>
</dbReference>
<keyword evidence="1" id="KW-0813">Transport</keyword>
<reference evidence="6" key="1">
    <citation type="submission" date="2016-04" db="EMBL/GenBank/DDBJ databases">
        <title>Draft genome sequence of Paludibacter jiangxiensis strain NM7.</title>
        <authorList>
            <person name="Qiu Y."/>
            <person name="Matsuura N."/>
            <person name="Ohashi A."/>
            <person name="Tourlousse M.D."/>
            <person name="Sekiguchi Y."/>
        </authorList>
    </citation>
    <scope>NUCLEOTIDE SEQUENCE [LARGE SCALE GENOMIC DNA]</scope>
    <source>
        <strain evidence="6">NM7</strain>
    </source>
</reference>
<dbReference type="STRING" id="681398.PJIAN_341"/>
<dbReference type="OrthoDB" id="9808363at2"/>
<proteinExistence type="predicted"/>
<dbReference type="PANTHER" id="PTHR42939:SF1">
    <property type="entry name" value="ABC TRANSPORTER ATP-BINDING PROTEIN ALBC-RELATED"/>
    <property type="match status" value="1"/>
</dbReference>
<organism evidence="5 6">
    <name type="scientific">Paludibacter jiangxiensis</name>
    <dbReference type="NCBI Taxonomy" id="681398"/>
    <lineage>
        <taxon>Bacteria</taxon>
        <taxon>Pseudomonadati</taxon>
        <taxon>Bacteroidota</taxon>
        <taxon>Bacteroidia</taxon>
        <taxon>Bacteroidales</taxon>
        <taxon>Paludibacteraceae</taxon>
        <taxon>Paludibacter</taxon>
    </lineage>
</organism>
<keyword evidence="6" id="KW-1185">Reference proteome</keyword>
<evidence type="ECO:0000256" key="3">
    <source>
        <dbReference type="ARBA" id="ARBA00022840"/>
    </source>
</evidence>
<dbReference type="PROSITE" id="PS00211">
    <property type="entry name" value="ABC_TRANSPORTER_1"/>
    <property type="match status" value="1"/>
</dbReference>
<dbReference type="InterPro" id="IPR051782">
    <property type="entry name" value="ABC_Transporter_VariousFunc"/>
</dbReference>
<dbReference type="Pfam" id="PF00005">
    <property type="entry name" value="ABC_tran"/>
    <property type="match status" value="1"/>
</dbReference>
<dbReference type="PANTHER" id="PTHR42939">
    <property type="entry name" value="ABC TRANSPORTER ATP-BINDING PROTEIN ALBC-RELATED"/>
    <property type="match status" value="1"/>
</dbReference>
<protein>
    <submittedName>
        <fullName evidence="5">ABC-2 type transport system ATP-binding protein</fullName>
    </submittedName>
</protein>
<comment type="caution">
    <text evidence="5">The sequence shown here is derived from an EMBL/GenBank/DDBJ whole genome shotgun (WGS) entry which is preliminary data.</text>
</comment>
<dbReference type="InterPro" id="IPR017871">
    <property type="entry name" value="ABC_transporter-like_CS"/>
</dbReference>